<accession>A0A0N9P984</accession>
<keyword evidence="2" id="KW-1185">Reference proteome</keyword>
<name>A0A0N9P984_9VIRU</name>
<dbReference type="KEGG" id="vg:26625102"/>
<dbReference type="Proteomes" id="UP000202152">
    <property type="component" value="Segment"/>
</dbReference>
<reference evidence="1 2" key="1">
    <citation type="journal article" date="2015" name="Environ. Microbiol.">
        <title>Novel viral genomes identified from six metagenomes reveal wide distribution of archaeal viruses and high viral diversity in terrestrial hot springs.</title>
        <authorList>
            <person name="Gudbergsdottir S.R."/>
            <person name="Menzel P."/>
            <person name="Krogh A."/>
            <person name="Young M."/>
            <person name="Peng X."/>
        </authorList>
    </citation>
    <scope>NUCLEOTIDE SEQUENCE [LARGE SCALE GENOMIC DNA]</scope>
    <source>
        <strain evidence="1 2">ABV3</strain>
    </source>
</reference>
<dbReference type="EMBL" id="KP282674">
    <property type="protein sequence ID" value="ALG96824.1"/>
    <property type="molecule type" value="Genomic_DNA"/>
</dbReference>
<sequence>MQMEIPIGNHKLSIIGNNLYLDNIKLDAGLLPQTDVKVFVENVKRNENKLVDQIEKMLRAKELVDNSHLEEKVEKLKDLIKSSPDLKLGDLVTYEVCTEVIPFDHGFTQFHTSDISLIINDRRNISCFVAKIGEVLNQLMNFDTIQIHENSNNIVIAFNGHDIITLEKPEFRIEKVLSFFNEMTKKTVSAVDRTALLMQIYVIFKSQEEYKYAKFHLENMLTEIADNSYTLENEYKIQD</sequence>
<dbReference type="RefSeq" id="YP_009197901.1">
    <property type="nucleotide sequence ID" value="NC_028787.1"/>
</dbReference>
<evidence type="ECO:0000313" key="1">
    <source>
        <dbReference type="EMBL" id="ALG96824.1"/>
    </source>
</evidence>
<evidence type="ECO:0000313" key="2">
    <source>
        <dbReference type="Proteomes" id="UP000202152"/>
    </source>
</evidence>
<protein>
    <submittedName>
        <fullName evidence="1">Uncharacterized protein</fullName>
    </submittedName>
</protein>
<organism evidence="1 2">
    <name type="scientific">Acidianus bottle-shaped virus 3 strain ABV3</name>
    <dbReference type="NCBI Taxonomy" id="1732174"/>
    <lineage>
        <taxon>Viruses</taxon>
        <taxon>Viruses incertae sedis</taxon>
        <taxon>Ampullaviridae</taxon>
        <taxon>Bottigliavirus</taxon>
        <taxon>Bottigliavirus krisuvikense</taxon>
        <taxon>Bottigliavirus ABV3</taxon>
    </lineage>
</organism>
<dbReference type="GeneID" id="26625102"/>
<proteinExistence type="predicted"/>